<protein>
    <submittedName>
        <fullName evidence="1">Phosphoserine phosphatase</fullName>
    </submittedName>
</protein>
<dbReference type="AlphaFoldDB" id="T1AVX9"/>
<comment type="caution">
    <text evidence="1">The sequence shown here is derived from an EMBL/GenBank/DDBJ whole genome shotgun (WGS) entry which is preliminary data.</text>
</comment>
<reference evidence="1" key="1">
    <citation type="submission" date="2013-08" db="EMBL/GenBank/DDBJ databases">
        <authorList>
            <person name="Mendez C."/>
            <person name="Richter M."/>
            <person name="Ferrer M."/>
            <person name="Sanchez J."/>
        </authorList>
    </citation>
    <scope>NUCLEOTIDE SEQUENCE</scope>
</reference>
<feature type="non-terminal residue" evidence="1">
    <location>
        <position position="1"/>
    </location>
</feature>
<reference evidence="1" key="2">
    <citation type="journal article" date="2014" name="ISME J.">
        <title>Microbial stratification in low pH oxic and suboxic macroscopic growths along an acid mine drainage.</title>
        <authorList>
            <person name="Mendez-Garcia C."/>
            <person name="Mesa V."/>
            <person name="Sprenger R.R."/>
            <person name="Richter M."/>
            <person name="Diez M.S."/>
            <person name="Solano J."/>
            <person name="Bargiela R."/>
            <person name="Golyshina O.V."/>
            <person name="Manteca A."/>
            <person name="Ramos J.L."/>
            <person name="Gallego J.R."/>
            <person name="Llorente I."/>
            <person name="Martins Dos Santos V.A."/>
            <person name="Jensen O.N."/>
            <person name="Pelaez A.I."/>
            <person name="Sanchez J."/>
            <person name="Ferrer M."/>
        </authorList>
    </citation>
    <scope>NUCLEOTIDE SEQUENCE</scope>
</reference>
<gene>
    <name evidence="1" type="ORF">B1B_07761</name>
</gene>
<dbReference type="EMBL" id="AUZY01004967">
    <property type="protein sequence ID" value="EQD60508.1"/>
    <property type="molecule type" value="Genomic_DNA"/>
</dbReference>
<name>T1AVX9_9ZZZZ</name>
<sequence>RRKADEMHESFIKYNQDAEKEHLEFVKAKNDLRDMEKAIFSIRTKAKTTRKKEKESELQKMAEDLFEKFKNGEQLTTEDLLILQKAGLL</sequence>
<proteinExistence type="predicted"/>
<dbReference type="Pfam" id="PF23435">
    <property type="entry name" value="DUF7121"/>
    <property type="match status" value="1"/>
</dbReference>
<evidence type="ECO:0000313" key="1">
    <source>
        <dbReference type="EMBL" id="EQD60508.1"/>
    </source>
</evidence>
<dbReference type="InterPro" id="IPR055545">
    <property type="entry name" value="DUF7121"/>
</dbReference>
<organism evidence="1">
    <name type="scientific">mine drainage metagenome</name>
    <dbReference type="NCBI Taxonomy" id="410659"/>
    <lineage>
        <taxon>unclassified sequences</taxon>
        <taxon>metagenomes</taxon>
        <taxon>ecological metagenomes</taxon>
    </lineage>
</organism>
<accession>T1AVX9</accession>